<sequence length="765" mass="81855">MNKIIKLNLLTACICIANQSHALEALSDQTLSHVTGQDGISITQEVSRVEVKQANWIDYSEAGTKPIKLGLHDVVITPNQGNSNILSKIDLDVGATQLASNAKGAGIQLRASVSPFTAIASKIMLVCAPNCASNETDQNLGSLTFSTISPLEVYLATTNGLFNRNDKAHLELKLQNASISYGQNGQNLTLKDFNFNLTADGYMYIDPKDGIVLTTKSADGKSDNFVQLVRATDKSKNVNPTRAGNATKPGVNIDVRYGKDGEQGNVIRLGASGALTNGRIMLNANQADVAKFNTVNKGLEKTNTATTGYGFAEAGGLHMAMSADFTRADSGQTTVSGRTPTTFELGHTGTGSYAIEFSNLTRLNVRNSTVQGTPVSNQNAYIDFGDIYINTVKTNSLGFMINDQIKSILNASSNELVYNPSPSVNPQTMALIAVRGMDFQAIARTARFISDNSLAVNDAPSGTWGLGLPIYNLNANLGIFSKQYVNKLGVTKNGLGYDLAMTTDGYRYDSTTGNAYTTSILVLDGEKRTLADGSKGEEVNYYAGLRNIDSYIKANGVIGFEDKEIFIKADSLLVAARAEIAIGQLPGSLYNCSGTCGSKIVPIDNFGRKDDVLASIAFKLDGKGELFIIPGLETSDGTPDTNFLSLQANFQFKQLTDKTDRGSYISLINEDVKADGTVANESSINLNRLQGDIGLETRIHMQKDSVVLDNQVKFNRLATPTSTITNNAKVFSAELAIAPIGTMQKIADIAIPGGVMRSSMGITPR</sequence>
<dbReference type="RefSeq" id="WP_120375123.1">
    <property type="nucleotide sequence ID" value="NZ_RCHC01000010.1"/>
</dbReference>
<evidence type="ECO:0000313" key="4">
    <source>
        <dbReference type="Proteomes" id="UP000280271"/>
    </source>
</evidence>
<dbReference type="Proteomes" id="UP000280271">
    <property type="component" value="Unassembled WGS sequence"/>
</dbReference>
<evidence type="ECO:0000256" key="1">
    <source>
        <dbReference type="SAM" id="SignalP"/>
    </source>
</evidence>
<dbReference type="InterPro" id="IPR046158">
    <property type="entry name" value="DUF6160"/>
</dbReference>
<reference evidence="3 4" key="1">
    <citation type="submission" date="2018-09" db="EMBL/GenBank/DDBJ databases">
        <title>The draft genome of Acinetobacter sp. strains.</title>
        <authorList>
            <person name="Qin J."/>
            <person name="Feng Y."/>
            <person name="Zong Z."/>
        </authorList>
    </citation>
    <scope>NUCLEOTIDE SEQUENCE [LARGE SCALE GENOMIC DNA]</scope>
    <source>
        <strain evidence="3 4">WCHAc060005</strain>
    </source>
</reference>
<name>A0ABX9TVQ8_9GAMM</name>
<evidence type="ECO:0000259" key="2">
    <source>
        <dbReference type="Pfam" id="PF19657"/>
    </source>
</evidence>
<feature type="chain" id="PRO_5045502658" description="DUF6160 domain-containing protein" evidence="1">
    <location>
        <begin position="23"/>
        <end position="765"/>
    </location>
</feature>
<feature type="signal peptide" evidence="1">
    <location>
        <begin position="1"/>
        <end position="22"/>
    </location>
</feature>
<feature type="domain" description="DUF6160" evidence="2">
    <location>
        <begin position="1"/>
        <end position="92"/>
    </location>
</feature>
<proteinExistence type="predicted"/>
<keyword evidence="4" id="KW-1185">Reference proteome</keyword>
<dbReference type="EMBL" id="RCHC01000010">
    <property type="protein sequence ID" value="RLL21171.1"/>
    <property type="molecule type" value="Genomic_DNA"/>
</dbReference>
<accession>A0ABX9TVQ8</accession>
<comment type="caution">
    <text evidence="3">The sequence shown here is derived from an EMBL/GenBank/DDBJ whole genome shotgun (WGS) entry which is preliminary data.</text>
</comment>
<evidence type="ECO:0000313" key="3">
    <source>
        <dbReference type="EMBL" id="RLL21171.1"/>
    </source>
</evidence>
<dbReference type="Pfam" id="PF19657">
    <property type="entry name" value="DUF6160"/>
    <property type="match status" value="1"/>
</dbReference>
<keyword evidence="1" id="KW-0732">Signal</keyword>
<protein>
    <recommendedName>
        <fullName evidence="2">DUF6160 domain-containing protein</fullName>
    </recommendedName>
</protein>
<gene>
    <name evidence="3" type="ORF">D9K81_10645</name>
</gene>
<organism evidence="3 4">
    <name type="scientific">Acinetobacter chengduensis</name>
    <dbReference type="NCBI Taxonomy" id="2420890"/>
    <lineage>
        <taxon>Bacteria</taxon>
        <taxon>Pseudomonadati</taxon>
        <taxon>Pseudomonadota</taxon>
        <taxon>Gammaproteobacteria</taxon>
        <taxon>Moraxellales</taxon>
        <taxon>Moraxellaceae</taxon>
        <taxon>Acinetobacter</taxon>
    </lineage>
</organism>